<dbReference type="SUPFAM" id="SSF54427">
    <property type="entry name" value="NTF2-like"/>
    <property type="match status" value="1"/>
</dbReference>
<evidence type="ECO:0000313" key="2">
    <source>
        <dbReference type="Proteomes" id="UP000521227"/>
    </source>
</evidence>
<dbReference type="RefSeq" id="WP_210312188.1">
    <property type="nucleotide sequence ID" value="NZ_JACHIJ010000009.1"/>
</dbReference>
<dbReference type="Proteomes" id="UP000521227">
    <property type="component" value="Unassembled WGS sequence"/>
</dbReference>
<gene>
    <name evidence="1" type="ORF">HNQ36_004956</name>
</gene>
<evidence type="ECO:0000313" key="1">
    <source>
        <dbReference type="EMBL" id="MBB5054945.1"/>
    </source>
</evidence>
<protein>
    <recommendedName>
        <fullName evidence="3">SnoaL-like domain-containing protein</fullName>
    </recommendedName>
</protein>
<dbReference type="InterPro" id="IPR032710">
    <property type="entry name" value="NTF2-like_dom_sf"/>
</dbReference>
<comment type="caution">
    <text evidence="1">The sequence shown here is derived from an EMBL/GenBank/DDBJ whole genome shotgun (WGS) entry which is preliminary data.</text>
</comment>
<organism evidence="1 2">
    <name type="scientific">Afipia massiliensis</name>
    <dbReference type="NCBI Taxonomy" id="211460"/>
    <lineage>
        <taxon>Bacteria</taxon>
        <taxon>Pseudomonadati</taxon>
        <taxon>Pseudomonadota</taxon>
        <taxon>Alphaproteobacteria</taxon>
        <taxon>Hyphomicrobiales</taxon>
        <taxon>Nitrobacteraceae</taxon>
        <taxon>Afipia</taxon>
    </lineage>
</organism>
<evidence type="ECO:0008006" key="3">
    <source>
        <dbReference type="Google" id="ProtNLM"/>
    </source>
</evidence>
<dbReference type="AlphaFoldDB" id="A0A840N3N5"/>
<proteinExistence type="predicted"/>
<name>A0A840N3N5_9BRAD</name>
<sequence>MISPADAVETYILAKDGNRPFLMQRAFAPDAELEMVVKTDAISFPATAKGVKAIADVLVHRFGIDYENVYTVCLSRPSDADRRHFSCHWLVGMSAKSDGQVRVGCGRYDWHFGSGGLVEKLVITIDVMNMFPATELAATMNWLSGLPYPWCTPGEVLEGMPKASGFSAIEAYVKQTMVPRPVRLP</sequence>
<accession>A0A840N3N5</accession>
<reference evidence="1 2" key="1">
    <citation type="submission" date="2020-08" db="EMBL/GenBank/DDBJ databases">
        <title>Genomic Encyclopedia of Type Strains, Phase IV (KMG-IV): sequencing the most valuable type-strain genomes for metagenomic binning, comparative biology and taxonomic classification.</title>
        <authorList>
            <person name="Goeker M."/>
        </authorList>
    </citation>
    <scope>NUCLEOTIDE SEQUENCE [LARGE SCALE GENOMIC DNA]</scope>
    <source>
        <strain evidence="1 2">DSM 17498</strain>
    </source>
</reference>
<dbReference type="EMBL" id="JACHIJ010000009">
    <property type="protein sequence ID" value="MBB5054945.1"/>
    <property type="molecule type" value="Genomic_DNA"/>
</dbReference>